<dbReference type="EMBL" id="KX883497">
    <property type="protein sequence ID" value="APG77066.1"/>
    <property type="molecule type" value="Genomic_RNA"/>
</dbReference>
<proteinExistence type="predicted"/>
<sequence>MPNTSKITLSAAGIKDISTDEVYNVVQRDGNKTTLRHVGDGKMSEATRFIVSVRQPSASSDYYVINIAAVRPSIASTSDSQVTKQIVNRFNGEWRLHKDTTRAQVEELQQRVEAFLATADIQSVILDAENLY</sequence>
<accession>A0A1L3KIA0</accession>
<reference evidence="1" key="1">
    <citation type="journal article" date="2016" name="Nature">
        <title>Redefining the invertebrate RNA virosphere.</title>
        <authorList>
            <person name="Shi M."/>
            <person name="Lin X.D."/>
            <person name="Tian J.H."/>
            <person name="Chen L.J."/>
            <person name="Chen X."/>
            <person name="Li C.X."/>
            <person name="Qin X.C."/>
            <person name="Li J."/>
            <person name="Cao J.P."/>
            <person name="Eden J.S."/>
            <person name="Buchmann J."/>
            <person name="Wang W."/>
            <person name="Xu J."/>
            <person name="Holmes E.C."/>
            <person name="Zhang Y.Z."/>
        </authorList>
    </citation>
    <scope>NUCLEOTIDE SEQUENCE</scope>
    <source>
        <strain evidence="1">BHWZXX15152</strain>
    </source>
</reference>
<protein>
    <submittedName>
        <fullName evidence="1">Uncharacterized protein</fullName>
    </submittedName>
</protein>
<evidence type="ECO:0000313" key="1">
    <source>
        <dbReference type="EMBL" id="APG77066.1"/>
    </source>
</evidence>
<name>A0A1L3KIA0_9VIRU</name>
<organism evidence="1">
    <name type="scientific">Beihai levi-like virus 18</name>
    <dbReference type="NCBI Taxonomy" id="1922403"/>
    <lineage>
        <taxon>Viruses</taxon>
        <taxon>Riboviria</taxon>
    </lineage>
</organism>